<organism evidence="2 3">
    <name type="scientific">Butyricimonas virosa</name>
    <dbReference type="NCBI Taxonomy" id="544645"/>
    <lineage>
        <taxon>Bacteria</taxon>
        <taxon>Pseudomonadati</taxon>
        <taxon>Bacteroidota</taxon>
        <taxon>Bacteroidia</taxon>
        <taxon>Bacteroidales</taxon>
        <taxon>Odoribacteraceae</taxon>
        <taxon>Butyricimonas</taxon>
    </lineage>
</organism>
<dbReference type="AlphaFoldDB" id="A0A921KYI9"/>
<keyword evidence="1" id="KW-0472">Membrane</keyword>
<keyword evidence="1" id="KW-0812">Transmembrane</keyword>
<accession>A0A921KYI9</accession>
<evidence type="ECO:0000256" key="1">
    <source>
        <dbReference type="SAM" id="Phobius"/>
    </source>
</evidence>
<evidence type="ECO:0000313" key="2">
    <source>
        <dbReference type="EMBL" id="HJF70835.1"/>
    </source>
</evidence>
<reference evidence="2" key="2">
    <citation type="submission" date="2021-09" db="EMBL/GenBank/DDBJ databases">
        <authorList>
            <person name="Gilroy R."/>
        </authorList>
    </citation>
    <scope>NUCLEOTIDE SEQUENCE</scope>
    <source>
        <strain evidence="2">6966</strain>
    </source>
</reference>
<proteinExistence type="predicted"/>
<dbReference type="EMBL" id="DYVS01000149">
    <property type="protein sequence ID" value="HJF70835.1"/>
    <property type="molecule type" value="Genomic_DNA"/>
</dbReference>
<gene>
    <name evidence="2" type="ORF">K8V05_08800</name>
</gene>
<reference evidence="2" key="1">
    <citation type="journal article" date="2021" name="PeerJ">
        <title>Extensive microbial diversity within the chicken gut microbiome revealed by metagenomics and culture.</title>
        <authorList>
            <person name="Gilroy R."/>
            <person name="Ravi A."/>
            <person name="Getino M."/>
            <person name="Pursley I."/>
            <person name="Horton D.L."/>
            <person name="Alikhan N.F."/>
            <person name="Baker D."/>
            <person name="Gharbi K."/>
            <person name="Hall N."/>
            <person name="Watson M."/>
            <person name="Adriaenssens E.M."/>
            <person name="Foster-Nyarko E."/>
            <person name="Jarju S."/>
            <person name="Secka A."/>
            <person name="Antonio M."/>
            <person name="Oren A."/>
            <person name="Chaudhuri R.R."/>
            <person name="La Ragione R."/>
            <person name="Hildebrand F."/>
            <person name="Pallen M.J."/>
        </authorList>
    </citation>
    <scope>NUCLEOTIDE SEQUENCE</scope>
    <source>
        <strain evidence="2">6966</strain>
    </source>
</reference>
<feature type="transmembrane region" description="Helical" evidence="1">
    <location>
        <begin position="7"/>
        <end position="28"/>
    </location>
</feature>
<protein>
    <submittedName>
        <fullName evidence="2">Uncharacterized protein</fullName>
    </submittedName>
</protein>
<evidence type="ECO:0000313" key="3">
    <source>
        <dbReference type="Proteomes" id="UP000742098"/>
    </source>
</evidence>
<keyword evidence="1" id="KW-1133">Transmembrane helix</keyword>
<comment type="caution">
    <text evidence="2">The sequence shown here is derived from an EMBL/GenBank/DDBJ whole genome shotgun (WGS) entry which is preliminary data.</text>
</comment>
<dbReference type="Proteomes" id="UP000742098">
    <property type="component" value="Unassembled WGS sequence"/>
</dbReference>
<name>A0A921KYI9_9BACT</name>
<sequence length="106" mass="12075">MNNNTEIFILIMVALLHLIVLIVFFTMAGNVAKIKNSLSMNAKKYIEMGDMEEYAGNKSKAKEYYLKAKYCMDALKDTSFLNADNKPYPGMSKTNLDDKINHLNNQ</sequence>